<dbReference type="PANTHER" id="PTHR45661">
    <property type="entry name" value="SURFACE ANTIGEN"/>
    <property type="match status" value="1"/>
</dbReference>
<dbReference type="Proteomes" id="UP000002772">
    <property type="component" value="Unassembled WGS sequence"/>
</dbReference>
<dbReference type="SUPFAM" id="SSF52058">
    <property type="entry name" value="L domain-like"/>
    <property type="match status" value="2"/>
</dbReference>
<dbReference type="HOGENOM" id="CLU_009157_0_0_10"/>
<accession>F8N635</accession>
<dbReference type="PANTHER" id="PTHR45661:SF3">
    <property type="entry name" value="IG-LIKE DOMAIN-CONTAINING PROTEIN"/>
    <property type="match status" value="1"/>
</dbReference>
<dbReference type="STRING" id="688246.Premu_1814"/>
<feature type="chain" id="PRO_5003381055" evidence="1">
    <location>
        <begin position="23"/>
        <end position="1105"/>
    </location>
</feature>
<name>F8N635_9BACT</name>
<evidence type="ECO:0000256" key="1">
    <source>
        <dbReference type="SAM" id="SignalP"/>
    </source>
</evidence>
<keyword evidence="3" id="KW-1185">Reference proteome</keyword>
<dbReference type="InterPro" id="IPR026906">
    <property type="entry name" value="LRR_5"/>
</dbReference>
<sequence length="1105" mass="120989">MRKKKLLFLLLSLIMSATGAHAQTVGTRFKVGDITYQISAKDLNNPANNTVSIYEIGGSGIVNVPGSVTNEQDHESYKVTSVIPWIPNQIKTGVTEIVFPETLTSIPRGSFKQCDNPTFTKVTIPASCTSIGPEVFIVNPSFKEFVVKPGNPNYKAENGVLYSADGKTLHMCPPGKEGDLFIPEGVTKVEVWGIGQCTKLGKIYIPSTLTEFYGPSFVCSGREYEVSEANPRLSTIDGGVLCNKNRDAIISYPHHHRGNASPHPYTIPSRIKTIGRMAFYVSNVSELHLNKVETVSPTAFQYSYALTTINIGPNVKDIGESAFSGCAKLTHINVDTNNPSYKAVGDVLFNKAGDHLMLCATKKSGDYTVPAGVKYIDDHAFLGTTDLTTITVSKDVEEIGINAFTGSAIKAINIESGSKLKTIKSEAFSQANSLTKITIPASVTTIQPKAFTSMDALKTVTFEGGSRLEEITKNSFSNNKNLENVVFAGNSSLKTIQLEAFAHDPKLRSFEMPASVTSIEQGAFLDTPSLTTVTFKAPASISTIGQGAFAYSGITNITLPESVTKIEQQAFDNCQKLKTINIPKNVSNIETGAFNFCESLTAINVDKDNSSYSSLDGMLCSKDKKTLVTFPAGKADTKYTLIPYFTTVGQYAFYSSDKVTNITFPKSVTGIKTRALALCKNLKSLSFMGTDNVPTLDADILYQSTNPKDVTIFVRKKWYESNRSVVDNYNNMFKEVHPSFVSAAGYDRGTEFFPTSTDNVGVISFYTPRTSVIIDKKAKESANTDVYGKAWPEKTYTVSSVLDFAYQNDTKVKAIVMLADIGSIGLDAFRAGTQLKGLYFVGNTPATLNSIGYEMPDDYPFNDNQSIYVKKSKVDDYKKVWGQGHTLNITYRIPQTTSRNGGSVCFPFDVVYPQNLGDNDIKPYVPMEYTHAYDTGNPFVKAYSIDNYYVPAFVGALIRSKETASVNSYCRMDETQAHDKSALTNLGYNETGNNCMMGAVEDTLIQNVNGYQYYAFSKSQGKFVKLEAGVNFPYFKAYLRMAGQTPSHAMGFMIVFNDGSTVTGIDGPTDATEGEDTPYYNLDGMRVNKPTRGIYIHNGKKVIIK</sequence>
<evidence type="ECO:0000313" key="3">
    <source>
        <dbReference type="Proteomes" id="UP000002772"/>
    </source>
</evidence>
<evidence type="ECO:0000313" key="2">
    <source>
        <dbReference type="EMBL" id="EGN57219.1"/>
    </source>
</evidence>
<dbReference type="InterPro" id="IPR032675">
    <property type="entry name" value="LRR_dom_sf"/>
</dbReference>
<protein>
    <submittedName>
        <fullName evidence="2">Uncharacterized protein</fullName>
    </submittedName>
</protein>
<dbReference type="Pfam" id="PF13306">
    <property type="entry name" value="LRR_5"/>
    <property type="match status" value="5"/>
</dbReference>
<dbReference type="InterPro" id="IPR053139">
    <property type="entry name" value="Surface_bspA-like"/>
</dbReference>
<dbReference type="EMBL" id="GL945017">
    <property type="protein sequence ID" value="EGN57219.1"/>
    <property type="molecule type" value="Genomic_DNA"/>
</dbReference>
<reference evidence="3" key="1">
    <citation type="journal article" date="2011" name="Stand. Genomic Sci.">
        <title>Non-contiguous finished genome sequence of the opportunistic oral pathogen Prevotella multisaccharivorax type strain (PPPA20).</title>
        <authorList>
            <person name="Pati A."/>
            <person name="Gronow S."/>
            <person name="Lu M."/>
            <person name="Lapidus A."/>
            <person name="Nolan M."/>
            <person name="Lucas S."/>
            <person name="Hammon N."/>
            <person name="Deshpande S."/>
            <person name="Cheng J.F."/>
            <person name="Tapia R."/>
            <person name="Han C."/>
            <person name="Goodwin L."/>
            <person name="Pitluck S."/>
            <person name="Liolios K."/>
            <person name="Pagani I."/>
            <person name="Mavromatis K."/>
            <person name="Mikhailova N."/>
            <person name="Huntemann M."/>
            <person name="Chen A."/>
            <person name="Palaniappan K."/>
            <person name="Land M."/>
            <person name="Hauser L."/>
            <person name="Detter J.C."/>
            <person name="Brambilla E.M."/>
            <person name="Rohde M."/>
            <person name="Goker M."/>
            <person name="Woyke T."/>
            <person name="Bristow J."/>
            <person name="Eisen J.A."/>
            <person name="Markowitz V."/>
            <person name="Hugenholtz P."/>
            <person name="Kyrpides N.C."/>
            <person name="Klenk H.P."/>
            <person name="Ivanova N."/>
        </authorList>
    </citation>
    <scope>NUCLEOTIDE SEQUENCE [LARGE SCALE GENOMIC DNA]</scope>
    <source>
        <strain evidence="3">DSM 17128</strain>
    </source>
</reference>
<dbReference type="AlphaFoldDB" id="F8N635"/>
<organism evidence="2 3">
    <name type="scientific">Hallella multisaccharivorax DSM 17128</name>
    <dbReference type="NCBI Taxonomy" id="688246"/>
    <lineage>
        <taxon>Bacteria</taxon>
        <taxon>Pseudomonadati</taxon>
        <taxon>Bacteroidota</taxon>
        <taxon>Bacteroidia</taxon>
        <taxon>Bacteroidales</taxon>
        <taxon>Prevotellaceae</taxon>
        <taxon>Hallella</taxon>
    </lineage>
</organism>
<dbReference type="OrthoDB" id="1055163at2"/>
<dbReference type="Gene3D" id="3.40.50.12480">
    <property type="match status" value="1"/>
</dbReference>
<proteinExistence type="predicted"/>
<dbReference type="eggNOG" id="COG5492">
    <property type="taxonomic scope" value="Bacteria"/>
</dbReference>
<feature type="signal peptide" evidence="1">
    <location>
        <begin position="1"/>
        <end position="22"/>
    </location>
</feature>
<gene>
    <name evidence="2" type="ORF">Premu_1814</name>
</gene>
<keyword evidence="1" id="KW-0732">Signal</keyword>
<dbReference type="Gene3D" id="3.80.10.10">
    <property type="entry name" value="Ribonuclease Inhibitor"/>
    <property type="match status" value="4"/>
</dbReference>
<dbReference type="RefSeq" id="WP_007574601.1">
    <property type="nucleotide sequence ID" value="NZ_BPTS01000002.1"/>
</dbReference>